<evidence type="ECO:0000313" key="13">
    <source>
        <dbReference type="EMBL" id="TMQ51727.1"/>
    </source>
</evidence>
<evidence type="ECO:0000256" key="10">
    <source>
        <dbReference type="ARBA" id="ARBA00023316"/>
    </source>
</evidence>
<gene>
    <name evidence="13" type="ORF">E6K73_05015</name>
</gene>
<evidence type="ECO:0000256" key="5">
    <source>
        <dbReference type="ARBA" id="ARBA00022692"/>
    </source>
</evidence>
<dbReference type="GO" id="GO:0016020">
    <property type="term" value="C:membrane"/>
    <property type="evidence" value="ECO:0007669"/>
    <property type="project" value="InterPro"/>
</dbReference>
<evidence type="ECO:0000256" key="8">
    <source>
        <dbReference type="ARBA" id="ARBA00022989"/>
    </source>
</evidence>
<keyword evidence="1" id="KW-1003">Cell membrane</keyword>
<keyword evidence="6" id="KW-0133">Cell shape</keyword>
<name>A0A538SK34_UNCEI</name>
<organism evidence="13 14">
    <name type="scientific">Eiseniibacteriota bacterium</name>
    <dbReference type="NCBI Taxonomy" id="2212470"/>
    <lineage>
        <taxon>Bacteria</taxon>
        <taxon>Candidatus Eiseniibacteriota</taxon>
    </lineage>
</organism>
<keyword evidence="8" id="KW-1133">Transmembrane helix</keyword>
<keyword evidence="10" id="KW-0961">Cell wall biogenesis/degradation</keyword>
<dbReference type="GO" id="GO:0008360">
    <property type="term" value="P:regulation of cell shape"/>
    <property type="evidence" value="ECO:0007669"/>
    <property type="project" value="UniProtKB-KW"/>
</dbReference>
<sequence length="624" mass="67478">MSSSLSPARARLLVAFLVLVLAALGLRAAAPGLVGARIRRAAAARGLTASWSKLRIGLPGPVAVSDLALLSAGGDTAFRAESLRVTFNPWSLLSLRPLPSSLRVSHASLSGLSGHAVDPDTLSPEEPRIGAGGDRSRRLRRTAQGLVRLLLLPARQFPRLTLRDITIRAGHGADSPLGGARIAWLDLEPDRGGVHLATRGALSLAREVPFELGLDYGRDDRLTGGARFMIPSASDGGRDSLRVSVDGRVRQARSRGAIELGDSCRVTIGRLPLLLDGSVARAGPRVRFALSADRVTPSRLLESFPQTVLGTLRDLSLRGSFDYRLSFDLDLSAPERVDFTARVLPHGLALDSARTRLNLLALDQPFTATIHLPGGRLVTRELSPANPHFRTLDQIDSLLVHAVITNEDGGFFRHRGFNVEAVKGAIAENLRAGAYRRGAGTITMQLVRNLYLGHERTLSRKAQEVALAWVLEHLTGISKRRLLEIYLNIIEWGPGIQGADEAARYYFDRDASDLDIGEALFLSTVVPAPSKWRYRFDPQGELKPFARAQMHFIGRAMIAKGWLAPEELPPNDSLRVELRGAARAVISPPPDTTHVEEAVPGVSAGSLPGPSPWRRSPSLTPAVD</sequence>
<dbReference type="Pfam" id="PF00912">
    <property type="entry name" value="Transgly"/>
    <property type="match status" value="1"/>
</dbReference>
<keyword evidence="5" id="KW-0812">Transmembrane</keyword>
<comment type="caution">
    <text evidence="13">The sequence shown here is derived from an EMBL/GenBank/DDBJ whole genome shotgun (WGS) entry which is preliminary data.</text>
</comment>
<keyword evidence="7" id="KW-0573">Peptidoglycan synthesis</keyword>
<protein>
    <recommendedName>
        <fullName evidence="12">Glycosyl transferase family 51 domain-containing protein</fullName>
    </recommendedName>
</protein>
<evidence type="ECO:0000256" key="2">
    <source>
        <dbReference type="ARBA" id="ARBA00022519"/>
    </source>
</evidence>
<evidence type="ECO:0000256" key="3">
    <source>
        <dbReference type="ARBA" id="ARBA00022676"/>
    </source>
</evidence>
<dbReference type="PANTHER" id="PTHR30400">
    <property type="entry name" value="MONOFUNCTIONAL BIOSYNTHETIC PEPTIDOGLYCAN TRANSGLYCOSYLASE"/>
    <property type="match status" value="1"/>
</dbReference>
<evidence type="ECO:0000313" key="14">
    <source>
        <dbReference type="Proteomes" id="UP000320184"/>
    </source>
</evidence>
<keyword evidence="3" id="KW-0328">Glycosyltransferase</keyword>
<feature type="domain" description="Glycosyl transferase family 51" evidence="12">
    <location>
        <begin position="384"/>
        <end position="535"/>
    </location>
</feature>
<proteinExistence type="predicted"/>
<dbReference type="GO" id="GO:0071555">
    <property type="term" value="P:cell wall organization"/>
    <property type="evidence" value="ECO:0007669"/>
    <property type="project" value="UniProtKB-KW"/>
</dbReference>
<dbReference type="GO" id="GO:0016763">
    <property type="term" value="F:pentosyltransferase activity"/>
    <property type="evidence" value="ECO:0007669"/>
    <property type="project" value="InterPro"/>
</dbReference>
<evidence type="ECO:0000256" key="9">
    <source>
        <dbReference type="ARBA" id="ARBA00023136"/>
    </source>
</evidence>
<feature type="region of interest" description="Disordered" evidence="11">
    <location>
        <begin position="115"/>
        <end position="136"/>
    </location>
</feature>
<evidence type="ECO:0000256" key="6">
    <source>
        <dbReference type="ARBA" id="ARBA00022960"/>
    </source>
</evidence>
<dbReference type="SUPFAM" id="SSF53955">
    <property type="entry name" value="Lysozyme-like"/>
    <property type="match status" value="1"/>
</dbReference>
<dbReference type="InterPro" id="IPR001264">
    <property type="entry name" value="Glyco_trans_51"/>
</dbReference>
<dbReference type="GO" id="GO:0009274">
    <property type="term" value="C:peptidoglycan-based cell wall"/>
    <property type="evidence" value="ECO:0007669"/>
    <property type="project" value="InterPro"/>
</dbReference>
<evidence type="ECO:0000256" key="7">
    <source>
        <dbReference type="ARBA" id="ARBA00022984"/>
    </source>
</evidence>
<dbReference type="GO" id="GO:0009252">
    <property type="term" value="P:peptidoglycan biosynthetic process"/>
    <property type="evidence" value="ECO:0007669"/>
    <property type="project" value="UniProtKB-KW"/>
</dbReference>
<dbReference type="AlphaFoldDB" id="A0A538SK34"/>
<keyword evidence="2" id="KW-0997">Cell inner membrane</keyword>
<evidence type="ECO:0000256" key="4">
    <source>
        <dbReference type="ARBA" id="ARBA00022679"/>
    </source>
</evidence>
<dbReference type="Gene3D" id="1.10.3810.10">
    <property type="entry name" value="Biosynthetic peptidoglycan transglycosylase-like"/>
    <property type="match status" value="1"/>
</dbReference>
<evidence type="ECO:0000259" key="12">
    <source>
        <dbReference type="Pfam" id="PF00912"/>
    </source>
</evidence>
<feature type="region of interest" description="Disordered" evidence="11">
    <location>
        <begin position="585"/>
        <end position="624"/>
    </location>
</feature>
<dbReference type="PANTHER" id="PTHR30400:SF0">
    <property type="entry name" value="BIOSYNTHETIC PEPTIDOGLYCAN TRANSGLYCOSYLASE"/>
    <property type="match status" value="1"/>
</dbReference>
<evidence type="ECO:0000256" key="1">
    <source>
        <dbReference type="ARBA" id="ARBA00022475"/>
    </source>
</evidence>
<dbReference type="InterPro" id="IPR036950">
    <property type="entry name" value="PBP_transglycosylase"/>
</dbReference>
<keyword evidence="9" id="KW-0472">Membrane</keyword>
<keyword evidence="4" id="KW-0808">Transferase</keyword>
<dbReference type="EMBL" id="VBOT01000056">
    <property type="protein sequence ID" value="TMQ51727.1"/>
    <property type="molecule type" value="Genomic_DNA"/>
</dbReference>
<reference evidence="13 14" key="1">
    <citation type="journal article" date="2019" name="Nat. Microbiol.">
        <title>Mediterranean grassland soil C-N compound turnover is dependent on rainfall and depth, and is mediated by genomically divergent microorganisms.</title>
        <authorList>
            <person name="Diamond S."/>
            <person name="Andeer P.F."/>
            <person name="Li Z."/>
            <person name="Crits-Christoph A."/>
            <person name="Burstein D."/>
            <person name="Anantharaman K."/>
            <person name="Lane K.R."/>
            <person name="Thomas B.C."/>
            <person name="Pan C."/>
            <person name="Northen T.R."/>
            <person name="Banfield J.F."/>
        </authorList>
    </citation>
    <scope>NUCLEOTIDE SEQUENCE [LARGE SCALE GENOMIC DNA]</scope>
    <source>
        <strain evidence="13">WS_3</strain>
    </source>
</reference>
<dbReference type="InterPro" id="IPR011812">
    <property type="entry name" value="Pep_trsgly"/>
</dbReference>
<dbReference type="Proteomes" id="UP000320184">
    <property type="component" value="Unassembled WGS sequence"/>
</dbReference>
<accession>A0A538SK34</accession>
<dbReference type="InterPro" id="IPR023346">
    <property type="entry name" value="Lysozyme-like_dom_sf"/>
</dbReference>
<evidence type="ECO:0000256" key="11">
    <source>
        <dbReference type="SAM" id="MobiDB-lite"/>
    </source>
</evidence>